<keyword evidence="1" id="KW-0472">Membrane</keyword>
<dbReference type="HOGENOM" id="CLU_1515279_0_0_10"/>
<dbReference type="eggNOG" id="ENOG5032RGR">
    <property type="taxonomic scope" value="Bacteria"/>
</dbReference>
<dbReference type="RefSeq" id="WP_012500584.1">
    <property type="nucleotide sequence ID" value="NC_011026.1"/>
</dbReference>
<accession>B3QV00</accession>
<reference evidence="2 3" key="1">
    <citation type="submission" date="2008-06" db="EMBL/GenBank/DDBJ databases">
        <title>Complete sequence of Chloroherpeton thalassium ATCC 35110.</title>
        <authorList>
            <consortium name="US DOE Joint Genome Institute"/>
            <person name="Lucas S."/>
            <person name="Copeland A."/>
            <person name="Lapidus A."/>
            <person name="Glavina del Rio T."/>
            <person name="Dalin E."/>
            <person name="Tice H."/>
            <person name="Bruce D."/>
            <person name="Goodwin L."/>
            <person name="Pitluck S."/>
            <person name="Schmutz J."/>
            <person name="Larimer F."/>
            <person name="Land M."/>
            <person name="Hauser L."/>
            <person name="Kyrpides N."/>
            <person name="Mikhailova N."/>
            <person name="Liu Z."/>
            <person name="Li T."/>
            <person name="Zhao F."/>
            <person name="Overmann J."/>
            <person name="Bryant D.A."/>
            <person name="Richardson P."/>
        </authorList>
    </citation>
    <scope>NUCLEOTIDE SEQUENCE [LARGE SCALE GENOMIC DNA]</scope>
    <source>
        <strain evidence="3">ATCC 35110 / GB-78</strain>
    </source>
</reference>
<dbReference type="AlphaFoldDB" id="B3QV00"/>
<organism evidence="2 3">
    <name type="scientific">Chloroherpeton thalassium (strain ATCC 35110 / GB-78)</name>
    <dbReference type="NCBI Taxonomy" id="517418"/>
    <lineage>
        <taxon>Bacteria</taxon>
        <taxon>Pseudomonadati</taxon>
        <taxon>Chlorobiota</taxon>
        <taxon>Chlorobiia</taxon>
        <taxon>Chlorobiales</taxon>
        <taxon>Chloroherpetonaceae</taxon>
        <taxon>Chloroherpeton</taxon>
    </lineage>
</organism>
<proteinExistence type="predicted"/>
<dbReference type="Proteomes" id="UP000001208">
    <property type="component" value="Chromosome"/>
</dbReference>
<keyword evidence="1" id="KW-1133">Transmembrane helix</keyword>
<sequence length="173" mass="19665">MNQIVDFFTHPFFSVVGGITSLLALIGTGTTIFLILKGSIPVWYRLGLGLSKRKIAIFADLNTYNSLEKMLLASKLFPEKNINHAGKDFVKSAENTTMLLMHWKSFHENLDDVLNLKKDTDALIVYAPQSEGRIETEFLNKINNERNSIIVNFRGRLLNDIFTCMMTTGYQQK</sequence>
<evidence type="ECO:0000313" key="2">
    <source>
        <dbReference type="EMBL" id="ACF14501.1"/>
    </source>
</evidence>
<evidence type="ECO:0000313" key="3">
    <source>
        <dbReference type="Proteomes" id="UP000001208"/>
    </source>
</evidence>
<gene>
    <name evidence="2" type="ordered locus">Ctha_2049</name>
</gene>
<name>B3QV00_CHLT3</name>
<keyword evidence="3" id="KW-1185">Reference proteome</keyword>
<dbReference type="EMBL" id="CP001100">
    <property type="protein sequence ID" value="ACF14501.1"/>
    <property type="molecule type" value="Genomic_DNA"/>
</dbReference>
<keyword evidence="1" id="KW-0812">Transmembrane</keyword>
<dbReference type="KEGG" id="cts:Ctha_2049"/>
<dbReference type="OrthoDB" id="7065374at2"/>
<protein>
    <submittedName>
        <fullName evidence="2">Uncharacterized protein</fullName>
    </submittedName>
</protein>
<feature type="transmembrane region" description="Helical" evidence="1">
    <location>
        <begin position="12"/>
        <end position="36"/>
    </location>
</feature>
<evidence type="ECO:0000256" key="1">
    <source>
        <dbReference type="SAM" id="Phobius"/>
    </source>
</evidence>